<organism evidence="2 3">
    <name type="scientific">Methanosarcina vacuolata Z-761</name>
    <dbReference type="NCBI Taxonomy" id="1434123"/>
    <lineage>
        <taxon>Archaea</taxon>
        <taxon>Methanobacteriati</taxon>
        <taxon>Methanobacteriota</taxon>
        <taxon>Stenosarchaea group</taxon>
        <taxon>Methanomicrobia</taxon>
        <taxon>Methanosarcinales</taxon>
        <taxon>Methanosarcinaceae</taxon>
        <taxon>Methanosarcina</taxon>
    </lineage>
</organism>
<name>A0A0E3Q3Q7_9EURY</name>
<dbReference type="STRING" id="1434123.MSVAZ_0809"/>
<dbReference type="InterPro" id="IPR011330">
    <property type="entry name" value="Glyco_hydro/deAcase_b/a-brl"/>
</dbReference>
<dbReference type="PANTHER" id="PTHR47561:SF1">
    <property type="entry name" value="POLYSACCHARIDE DEACETYLASE FAMILY PROTEIN (AFU_ORTHOLOGUE AFUA_6G05030)"/>
    <property type="match status" value="1"/>
</dbReference>
<dbReference type="Pfam" id="PF01522">
    <property type="entry name" value="Polysacc_deac_1"/>
    <property type="match status" value="1"/>
</dbReference>
<feature type="domain" description="NodB homology" evidence="1">
    <location>
        <begin position="20"/>
        <end position="222"/>
    </location>
</feature>
<gene>
    <name evidence="2" type="ORF">MSVAZ_0809</name>
</gene>
<evidence type="ECO:0000313" key="2">
    <source>
        <dbReference type="EMBL" id="AKB43078.1"/>
    </source>
</evidence>
<dbReference type="HOGENOM" id="CLU_066872_0_0_2"/>
<dbReference type="InterPro" id="IPR002509">
    <property type="entry name" value="NODB_dom"/>
</dbReference>
<dbReference type="EMBL" id="CP009520">
    <property type="protein sequence ID" value="AKB43078.1"/>
    <property type="molecule type" value="Genomic_DNA"/>
</dbReference>
<dbReference type="InterPro" id="IPR045235">
    <property type="entry name" value="PuuE_HpPgdA-like"/>
</dbReference>
<dbReference type="AlphaFoldDB" id="A0A0E3Q3Q7"/>
<dbReference type="PATRIC" id="fig|1434123.4.peg.945"/>
<dbReference type="CDD" id="cd10941">
    <property type="entry name" value="CE4_PuuE_HpPgdA_like_2"/>
    <property type="match status" value="1"/>
</dbReference>
<keyword evidence="3" id="KW-1185">Reference proteome</keyword>
<dbReference type="KEGG" id="mvc:MSVAZ_0809"/>
<dbReference type="PANTHER" id="PTHR47561">
    <property type="entry name" value="POLYSACCHARIDE DEACETYLASE FAMILY PROTEIN (AFU_ORTHOLOGUE AFUA_6G05030)"/>
    <property type="match status" value="1"/>
</dbReference>
<dbReference type="PROSITE" id="PS51677">
    <property type="entry name" value="NODB"/>
    <property type="match status" value="1"/>
</dbReference>
<dbReference type="SUPFAM" id="SSF88713">
    <property type="entry name" value="Glycoside hydrolase/deacetylase"/>
    <property type="match status" value="1"/>
</dbReference>
<dbReference type="InterPro" id="IPR022560">
    <property type="entry name" value="DUF3473"/>
</dbReference>
<reference evidence="2 3" key="1">
    <citation type="submission" date="2014-07" db="EMBL/GenBank/DDBJ databases">
        <title>Methanogenic archaea and the global carbon cycle.</title>
        <authorList>
            <person name="Henriksen J.R."/>
            <person name="Luke J."/>
            <person name="Reinhart S."/>
            <person name="Benedict M.N."/>
            <person name="Youngblut N.D."/>
            <person name="Metcalf M.E."/>
            <person name="Whitaker R.J."/>
            <person name="Metcalf W.W."/>
        </authorList>
    </citation>
    <scope>NUCLEOTIDE SEQUENCE [LARGE SCALE GENOMIC DNA]</scope>
    <source>
        <strain evidence="2 3">Z-761</strain>
    </source>
</reference>
<accession>A0A0E3Q3Q7</accession>
<dbReference type="Pfam" id="PF11959">
    <property type="entry name" value="DUF3473"/>
    <property type="match status" value="1"/>
</dbReference>
<dbReference type="GO" id="GO:0016810">
    <property type="term" value="F:hydrolase activity, acting on carbon-nitrogen (but not peptide) bonds"/>
    <property type="evidence" value="ECO:0007669"/>
    <property type="project" value="InterPro"/>
</dbReference>
<evidence type="ECO:0000313" key="3">
    <source>
        <dbReference type="Proteomes" id="UP000033096"/>
    </source>
</evidence>
<proteinExistence type="predicted"/>
<evidence type="ECO:0000259" key="1">
    <source>
        <dbReference type="PROSITE" id="PS51677"/>
    </source>
</evidence>
<sequence length="275" mass="32139">MVNALSVDLEFWYTAELVKKFVPQKIDDQVVESIEPLLSLMDKYNTKATFFVLGSLAEKYPELIKHIHDKGHEIASHGYSHKTLYDLDKESFDDEIKRSVTILKKITGENPIGFRAPTFSINNSTKWAFEILEKYGFKYDSSIFPIKTMLYGEPTAPLHVYKPSKHNVTINDPCGNIIEFPMTVARLGMNIPICGGFYFRLFPSYFFYLILKKIKNIRPVVIYIHPWETYIQTPRLNLPFFSSFITYYNIKSNLSKFEYLLKNFEFTTMRNVLEL</sequence>
<dbReference type="Gene3D" id="3.20.20.370">
    <property type="entry name" value="Glycoside hydrolase/deacetylase"/>
    <property type="match status" value="1"/>
</dbReference>
<dbReference type="RefSeq" id="WP_048118504.1">
    <property type="nucleotide sequence ID" value="NZ_CP009520.1"/>
</dbReference>
<dbReference type="Proteomes" id="UP000033096">
    <property type="component" value="Chromosome"/>
</dbReference>
<protein>
    <submittedName>
        <fullName evidence="2">Polysaccharide deacetylase, putative</fullName>
    </submittedName>
</protein>
<dbReference type="GeneID" id="24809202"/>
<dbReference type="GO" id="GO:0005975">
    <property type="term" value="P:carbohydrate metabolic process"/>
    <property type="evidence" value="ECO:0007669"/>
    <property type="project" value="InterPro"/>
</dbReference>